<dbReference type="Pfam" id="PF13041">
    <property type="entry name" value="PPR_2"/>
    <property type="match status" value="3"/>
</dbReference>
<accession>A0A438KFC5</accession>
<sequence length="597" mass="68170">MKALFLLPKHRFLLSLTSLFHTNPNPNLNFQRPPFHKLINRPPSYRHWDLPIPTLKQSLNPNPNPNFSQSDFSTICALLTDPALSSGAPLEDALNRTGIKPCSGLLQAIFSHFDASPKPLFTLFRWAMKQPGFESSMTLFNSMIDVLAKSRAFDSAWLLVLDRIEGGEEPELVSSNTFAVLIRRYARAGMTLSAIRTFEFAFSLDSIRDRDSEWSLFKILLDSLCKEGHVRVASEYFDQQRGLNPSWVPSIRVYNVLLNGWFRSRKLKRAEQLWRTMKRENVKPTVVTYGTLVEGYCRMRRSEKAIELVGEMRGKGIEPNVIVYNPIIDSLAEAGRFKEAMGMMERCLVSETGPTISTYNSLVKGFCKAGDLVGASKVLKMMISRGFDPTLTTYNYFFRYFSRCGKTEEGMNLYTKMIESGHTPDRLTYHLLIKMMCEEERLDLAVQVSKEMRARGCDLDLATSTMLVHLLCKMHRLEEAFAEFEDMIRRGIVPQYLTFERMNNALRKRGLTEMARKLCDMMASVPHSSKLPNTYSGDGDASRARKTSIIQRAEAMSDILKTCNDPRELVKRRSSFENTVLVADQLIEDIKRRANKT</sequence>
<evidence type="ECO:0000313" key="5">
    <source>
        <dbReference type="Proteomes" id="UP000288805"/>
    </source>
</evidence>
<keyword evidence="2" id="KW-0677">Repeat</keyword>
<dbReference type="Proteomes" id="UP000288805">
    <property type="component" value="Unassembled WGS sequence"/>
</dbReference>
<dbReference type="PANTHER" id="PTHR47447:SF28">
    <property type="entry name" value="PENTACOTRIPEPTIDE-REPEAT REGION OF PRORP DOMAIN-CONTAINING PROTEIN"/>
    <property type="match status" value="1"/>
</dbReference>
<dbReference type="Pfam" id="PF01535">
    <property type="entry name" value="PPR"/>
    <property type="match status" value="1"/>
</dbReference>
<gene>
    <name evidence="4" type="primary">VvCHDp000196</name>
    <name evidence="4" type="ORF">CK203_005291</name>
</gene>
<feature type="repeat" description="PPR" evidence="3">
    <location>
        <begin position="355"/>
        <end position="389"/>
    </location>
</feature>
<evidence type="ECO:0000256" key="2">
    <source>
        <dbReference type="ARBA" id="ARBA00022737"/>
    </source>
</evidence>
<dbReference type="InterPro" id="IPR011990">
    <property type="entry name" value="TPR-like_helical_dom_sf"/>
</dbReference>
<feature type="repeat" description="PPR" evidence="3">
    <location>
        <begin position="390"/>
        <end position="424"/>
    </location>
</feature>
<protein>
    <submittedName>
        <fullName evidence="4">Pentatricopeptide repeat-containing protein, mitochondrial</fullName>
    </submittedName>
</protein>
<comment type="similarity">
    <text evidence="1">Belongs to the PPR family. P subfamily.</text>
</comment>
<dbReference type="Gene3D" id="1.25.40.10">
    <property type="entry name" value="Tetratricopeptide repeat domain"/>
    <property type="match status" value="5"/>
</dbReference>
<feature type="repeat" description="PPR" evidence="3">
    <location>
        <begin position="460"/>
        <end position="494"/>
    </location>
</feature>
<dbReference type="AlphaFoldDB" id="A0A438KFC5"/>
<dbReference type="PROSITE" id="PS51375">
    <property type="entry name" value="PPR"/>
    <property type="match status" value="7"/>
</dbReference>
<dbReference type="EMBL" id="QGNW01000008">
    <property type="protein sequence ID" value="RVX19908.1"/>
    <property type="molecule type" value="Genomic_DNA"/>
</dbReference>
<evidence type="ECO:0000256" key="3">
    <source>
        <dbReference type="PROSITE-ProRule" id="PRU00708"/>
    </source>
</evidence>
<feature type="repeat" description="PPR" evidence="3">
    <location>
        <begin position="425"/>
        <end position="459"/>
    </location>
</feature>
<dbReference type="Pfam" id="PF12854">
    <property type="entry name" value="PPR_1"/>
    <property type="match status" value="1"/>
</dbReference>
<dbReference type="NCBIfam" id="TIGR00756">
    <property type="entry name" value="PPR"/>
    <property type="match status" value="6"/>
</dbReference>
<organism evidence="4 5">
    <name type="scientific">Vitis vinifera</name>
    <name type="common">Grape</name>
    <dbReference type="NCBI Taxonomy" id="29760"/>
    <lineage>
        <taxon>Eukaryota</taxon>
        <taxon>Viridiplantae</taxon>
        <taxon>Streptophyta</taxon>
        <taxon>Embryophyta</taxon>
        <taxon>Tracheophyta</taxon>
        <taxon>Spermatophyta</taxon>
        <taxon>Magnoliopsida</taxon>
        <taxon>eudicotyledons</taxon>
        <taxon>Gunneridae</taxon>
        <taxon>Pentapetalae</taxon>
        <taxon>rosids</taxon>
        <taxon>Vitales</taxon>
        <taxon>Vitaceae</taxon>
        <taxon>Viteae</taxon>
        <taxon>Vitis</taxon>
    </lineage>
</organism>
<comment type="caution">
    <text evidence="4">The sequence shown here is derived from an EMBL/GenBank/DDBJ whole genome shotgun (WGS) entry which is preliminary data.</text>
</comment>
<reference evidence="4 5" key="1">
    <citation type="journal article" date="2018" name="PLoS Genet.">
        <title>Population sequencing reveals clonal diversity and ancestral inbreeding in the grapevine cultivar Chardonnay.</title>
        <authorList>
            <person name="Roach M.J."/>
            <person name="Johnson D.L."/>
            <person name="Bohlmann J."/>
            <person name="van Vuuren H.J."/>
            <person name="Jones S.J."/>
            <person name="Pretorius I.S."/>
            <person name="Schmidt S.A."/>
            <person name="Borneman A.R."/>
        </authorList>
    </citation>
    <scope>NUCLEOTIDE SEQUENCE [LARGE SCALE GENOMIC DNA]</scope>
    <source>
        <strain evidence="5">cv. Chardonnay</strain>
        <tissue evidence="4">Leaf</tissue>
    </source>
</reference>
<evidence type="ECO:0000313" key="4">
    <source>
        <dbReference type="EMBL" id="RVX19908.1"/>
    </source>
</evidence>
<feature type="repeat" description="PPR" evidence="3">
    <location>
        <begin position="285"/>
        <end position="319"/>
    </location>
</feature>
<feature type="repeat" description="PPR" evidence="3">
    <location>
        <begin position="250"/>
        <end position="284"/>
    </location>
</feature>
<evidence type="ECO:0000256" key="1">
    <source>
        <dbReference type="ARBA" id="ARBA00007626"/>
    </source>
</evidence>
<feature type="repeat" description="PPR" evidence="3">
    <location>
        <begin position="320"/>
        <end position="354"/>
    </location>
</feature>
<dbReference type="InterPro" id="IPR002885">
    <property type="entry name" value="PPR_rpt"/>
</dbReference>
<proteinExistence type="inferred from homology"/>
<name>A0A438KFC5_VITVI</name>
<dbReference type="PANTHER" id="PTHR47447">
    <property type="entry name" value="OS03G0856100 PROTEIN"/>
    <property type="match status" value="1"/>
</dbReference>